<reference evidence="1" key="1">
    <citation type="submission" date="2022-12" db="EMBL/GenBank/DDBJ databases">
        <title>Genome Sequence of Lasiodiplodia mahajangana.</title>
        <authorList>
            <person name="Buettner E."/>
        </authorList>
    </citation>
    <scope>NUCLEOTIDE SEQUENCE</scope>
    <source>
        <strain evidence="1">VT137</strain>
    </source>
</reference>
<evidence type="ECO:0000313" key="2">
    <source>
        <dbReference type="Proteomes" id="UP001153332"/>
    </source>
</evidence>
<dbReference type="EMBL" id="JAPUUL010000267">
    <property type="protein sequence ID" value="KAJ8131573.1"/>
    <property type="molecule type" value="Genomic_DNA"/>
</dbReference>
<evidence type="ECO:0000313" key="1">
    <source>
        <dbReference type="EMBL" id="KAJ8131573.1"/>
    </source>
</evidence>
<gene>
    <name evidence="1" type="ORF">O1611_g2054</name>
</gene>
<dbReference type="Proteomes" id="UP001153332">
    <property type="component" value="Unassembled WGS sequence"/>
</dbReference>
<name>A0ACC2JWJ3_9PEZI</name>
<keyword evidence="2" id="KW-1185">Reference proteome</keyword>
<comment type="caution">
    <text evidence="1">The sequence shown here is derived from an EMBL/GenBank/DDBJ whole genome shotgun (WGS) entry which is preliminary data.</text>
</comment>
<protein>
    <submittedName>
        <fullName evidence="1">Uncharacterized protein</fullName>
    </submittedName>
</protein>
<organism evidence="1 2">
    <name type="scientific">Lasiodiplodia mahajangana</name>
    <dbReference type="NCBI Taxonomy" id="1108764"/>
    <lineage>
        <taxon>Eukaryota</taxon>
        <taxon>Fungi</taxon>
        <taxon>Dikarya</taxon>
        <taxon>Ascomycota</taxon>
        <taxon>Pezizomycotina</taxon>
        <taxon>Dothideomycetes</taxon>
        <taxon>Dothideomycetes incertae sedis</taxon>
        <taxon>Botryosphaeriales</taxon>
        <taxon>Botryosphaeriaceae</taxon>
        <taxon>Lasiodiplodia</taxon>
    </lineage>
</organism>
<sequence>MSAPPPEEHREGGGEKPDNYHHHDGDSKNIDDYNHHRKDSNNNISNNENEDKDCCHDTPRPDVANNTKHNDDDDEDEDEDEDAVDDTEDLPDAFVRIQKTLSCERRRRQSRLTHGIQDLLPFAFSPLIRPLTISDLESCVALENAAFSNPEHRCSREKFIYRLTECPELCMGVYCTVVPSNTKGWEIDTLHTAHAVETGRDDGAVSVLLAHIVATLSHDDVVTDASMDYPDKYKAEKSSGTSNNNSNSNSNSGSGTNKSKIGHQATGRTICIHSLAVHPKLQGVGMGQLILKSYMQQVKNSAIADRIALICEEYLVNYYKRFGFSHIGPSEAAFGGGGWHDMAFDLRSSAA</sequence>
<accession>A0ACC2JWJ3</accession>
<proteinExistence type="predicted"/>